<gene>
    <name evidence="1" type="ORF">WH50_11905</name>
</gene>
<reference evidence="1 2" key="1">
    <citation type="submission" date="2015-03" db="EMBL/GenBank/DDBJ databases">
        <authorList>
            <person name="Krishnan R."/>
            <person name="Midha S."/>
            <person name="Patil P.B."/>
            <person name="Rameshkumar N."/>
        </authorList>
    </citation>
    <scope>NUCLEOTIDE SEQUENCE [LARGE SCALE GENOMIC DNA]</scope>
    <source>
        <strain evidence="1 2">L1E11</strain>
    </source>
</reference>
<dbReference type="Proteomes" id="UP000248090">
    <property type="component" value="Unassembled WGS sequence"/>
</dbReference>
<accession>A0ABX5M2F8</accession>
<dbReference type="EMBL" id="LAPT01000053">
    <property type="protein sequence ID" value="PXF31065.1"/>
    <property type="molecule type" value="Genomic_DNA"/>
</dbReference>
<sequence length="86" mass="10173">MAKRVTTKELDLILEYASSPKAEMHRHGHEDKFVIYITVEDKRYIVFKIRYAGEKLFQAKTALEFLFERGFKEIKVFGNDNIRSES</sequence>
<dbReference type="RefSeq" id="WP_110187515.1">
    <property type="nucleotide sequence ID" value="NZ_LAPT01000053.1"/>
</dbReference>
<protein>
    <submittedName>
        <fullName evidence="1">Uncharacterized protein</fullName>
    </submittedName>
</protein>
<organism evidence="1 2">
    <name type="scientific">Pokkaliibacter plantistimulans</name>
    <dbReference type="NCBI Taxonomy" id="1635171"/>
    <lineage>
        <taxon>Bacteria</taxon>
        <taxon>Pseudomonadati</taxon>
        <taxon>Pseudomonadota</taxon>
        <taxon>Gammaproteobacteria</taxon>
        <taxon>Oceanospirillales</taxon>
        <taxon>Balneatrichaceae</taxon>
        <taxon>Pokkaliibacter</taxon>
    </lineage>
</organism>
<comment type="caution">
    <text evidence="1">The sequence shown here is derived from an EMBL/GenBank/DDBJ whole genome shotgun (WGS) entry which is preliminary data.</text>
</comment>
<evidence type="ECO:0000313" key="2">
    <source>
        <dbReference type="Proteomes" id="UP000248090"/>
    </source>
</evidence>
<name>A0ABX5M2F8_9GAMM</name>
<proteinExistence type="predicted"/>
<evidence type="ECO:0000313" key="1">
    <source>
        <dbReference type="EMBL" id="PXF31065.1"/>
    </source>
</evidence>
<keyword evidence="2" id="KW-1185">Reference proteome</keyword>